<accession>A0ABD6BXR2</accession>
<evidence type="ECO:0000313" key="2">
    <source>
        <dbReference type="EMBL" id="MFD1568978.1"/>
    </source>
</evidence>
<gene>
    <name evidence="2" type="ORF">ACFSAU_15910</name>
</gene>
<feature type="domain" description="Alpha/beta hydrolase fold-5" evidence="1">
    <location>
        <begin position="67"/>
        <end position="225"/>
    </location>
</feature>
<dbReference type="SUPFAM" id="SSF53474">
    <property type="entry name" value="alpha/beta-Hydrolases"/>
    <property type="match status" value="1"/>
</dbReference>
<dbReference type="GO" id="GO:0016787">
    <property type="term" value="F:hydrolase activity"/>
    <property type="evidence" value="ECO:0007669"/>
    <property type="project" value="UniProtKB-KW"/>
</dbReference>
<dbReference type="AlphaFoldDB" id="A0ABD6BXR2"/>
<dbReference type="RefSeq" id="WP_267645105.1">
    <property type="nucleotide sequence ID" value="NZ_JANHGR010000001.1"/>
</dbReference>
<keyword evidence="2" id="KW-0378">Hydrolase</keyword>
<comment type="caution">
    <text evidence="2">The sequence shown here is derived from an EMBL/GenBank/DDBJ whole genome shotgun (WGS) entry which is preliminary data.</text>
</comment>
<dbReference type="InterPro" id="IPR029059">
    <property type="entry name" value="AB_hydrolase_5"/>
</dbReference>
<name>A0ABD6BXR2_9EURY</name>
<dbReference type="Pfam" id="PF12695">
    <property type="entry name" value="Abhydrolase_5"/>
    <property type="match status" value="1"/>
</dbReference>
<keyword evidence="3" id="KW-1185">Reference proteome</keyword>
<evidence type="ECO:0000259" key="1">
    <source>
        <dbReference type="Pfam" id="PF12695"/>
    </source>
</evidence>
<dbReference type="InterPro" id="IPR029058">
    <property type="entry name" value="AB_hydrolase_fold"/>
</dbReference>
<proteinExistence type="predicted"/>
<dbReference type="Gene3D" id="3.40.50.1820">
    <property type="entry name" value="alpha/beta hydrolase"/>
    <property type="match status" value="1"/>
</dbReference>
<evidence type="ECO:0000313" key="3">
    <source>
        <dbReference type="Proteomes" id="UP001597139"/>
    </source>
</evidence>
<sequence length="253" mass="27309">MNRWRQAIAVLFVVLLVGSGGVSLYFSMPYHGSESSVQQIRDDPQVTVTTEAGVHVISPAEADPTVGVVFYPGARVAPDAYYSTFAPVAKRANVTVFVPKMPLNLALLGTDAAERVRSQHPGIRTWFVGGHSLGGVAACQYASSHDVRGLVLFASYCNVDIRDEPFAVLSVTGSADTVLNRERYQEANTRLPPDTTSQEITGMNHTQFGSYRGQRGDSPAPLSYDEAHQRLADVLGPWLTNQSTPAVSVGGNW</sequence>
<dbReference type="EMBL" id="JBHUCZ010000044">
    <property type="protein sequence ID" value="MFD1568978.1"/>
    <property type="molecule type" value="Genomic_DNA"/>
</dbReference>
<dbReference type="Proteomes" id="UP001597139">
    <property type="component" value="Unassembled WGS sequence"/>
</dbReference>
<reference evidence="2 3" key="1">
    <citation type="journal article" date="2019" name="Int. J. Syst. Evol. Microbiol.">
        <title>The Global Catalogue of Microorganisms (GCM) 10K type strain sequencing project: providing services to taxonomists for standard genome sequencing and annotation.</title>
        <authorList>
            <consortium name="The Broad Institute Genomics Platform"/>
            <consortium name="The Broad Institute Genome Sequencing Center for Infectious Disease"/>
            <person name="Wu L."/>
            <person name="Ma J."/>
        </authorList>
    </citation>
    <scope>NUCLEOTIDE SEQUENCE [LARGE SCALE GENOMIC DNA]</scope>
    <source>
        <strain evidence="2 3">CGMCC 1.12859</strain>
    </source>
</reference>
<organism evidence="2 3">
    <name type="scientific">Halolamina litorea</name>
    <dbReference type="NCBI Taxonomy" id="1515593"/>
    <lineage>
        <taxon>Archaea</taxon>
        <taxon>Methanobacteriati</taxon>
        <taxon>Methanobacteriota</taxon>
        <taxon>Stenosarchaea group</taxon>
        <taxon>Halobacteria</taxon>
        <taxon>Halobacteriales</taxon>
        <taxon>Haloferacaceae</taxon>
    </lineage>
</organism>
<protein>
    <submittedName>
        <fullName evidence="2">Alpha/beta hydrolase</fullName>
    </submittedName>
</protein>